<dbReference type="EMBL" id="GBRH01200235">
    <property type="protein sequence ID" value="JAD97660.1"/>
    <property type="molecule type" value="Transcribed_RNA"/>
</dbReference>
<accession>A0A0A9EIK5</accession>
<sequence>MPGTLSFEYCLYVHETGIEQHSKRNIFCNSIKLRILGL</sequence>
<name>A0A0A9EIK5_ARUDO</name>
<reference evidence="1" key="1">
    <citation type="submission" date="2014-09" db="EMBL/GenBank/DDBJ databases">
        <authorList>
            <person name="Magalhaes I.L.F."/>
            <person name="Oliveira U."/>
            <person name="Santos F.R."/>
            <person name="Vidigal T.H.D.A."/>
            <person name="Brescovit A.D."/>
            <person name="Santos A.J."/>
        </authorList>
    </citation>
    <scope>NUCLEOTIDE SEQUENCE</scope>
    <source>
        <tissue evidence="1">Shoot tissue taken approximately 20 cm above the soil surface</tissue>
    </source>
</reference>
<reference evidence="1" key="2">
    <citation type="journal article" date="2015" name="Data Brief">
        <title>Shoot transcriptome of the giant reed, Arundo donax.</title>
        <authorList>
            <person name="Barrero R.A."/>
            <person name="Guerrero F.D."/>
            <person name="Moolhuijzen P."/>
            <person name="Goolsby J.A."/>
            <person name="Tidwell J."/>
            <person name="Bellgard S.E."/>
            <person name="Bellgard M.I."/>
        </authorList>
    </citation>
    <scope>NUCLEOTIDE SEQUENCE</scope>
    <source>
        <tissue evidence="1">Shoot tissue taken approximately 20 cm above the soil surface</tissue>
    </source>
</reference>
<dbReference type="AlphaFoldDB" id="A0A0A9EIK5"/>
<evidence type="ECO:0000313" key="1">
    <source>
        <dbReference type="EMBL" id="JAD97660.1"/>
    </source>
</evidence>
<protein>
    <submittedName>
        <fullName evidence="1">Uncharacterized protein</fullName>
    </submittedName>
</protein>
<proteinExistence type="predicted"/>
<organism evidence="1">
    <name type="scientific">Arundo donax</name>
    <name type="common">Giant reed</name>
    <name type="synonym">Donax arundinaceus</name>
    <dbReference type="NCBI Taxonomy" id="35708"/>
    <lineage>
        <taxon>Eukaryota</taxon>
        <taxon>Viridiplantae</taxon>
        <taxon>Streptophyta</taxon>
        <taxon>Embryophyta</taxon>
        <taxon>Tracheophyta</taxon>
        <taxon>Spermatophyta</taxon>
        <taxon>Magnoliopsida</taxon>
        <taxon>Liliopsida</taxon>
        <taxon>Poales</taxon>
        <taxon>Poaceae</taxon>
        <taxon>PACMAD clade</taxon>
        <taxon>Arundinoideae</taxon>
        <taxon>Arundineae</taxon>
        <taxon>Arundo</taxon>
    </lineage>
</organism>